<dbReference type="Pfam" id="PF20684">
    <property type="entry name" value="Fung_rhodopsin"/>
    <property type="match status" value="1"/>
</dbReference>
<feature type="transmembrane region" description="Helical" evidence="7">
    <location>
        <begin position="130"/>
        <end position="151"/>
    </location>
</feature>
<feature type="transmembrane region" description="Helical" evidence="7">
    <location>
        <begin position="205"/>
        <end position="228"/>
    </location>
</feature>
<feature type="transmembrane region" description="Helical" evidence="7">
    <location>
        <begin position="171"/>
        <end position="193"/>
    </location>
</feature>
<feature type="compositionally biased region" description="Basic and acidic residues" evidence="6">
    <location>
        <begin position="280"/>
        <end position="293"/>
    </location>
</feature>
<evidence type="ECO:0000256" key="7">
    <source>
        <dbReference type="SAM" id="Phobius"/>
    </source>
</evidence>
<dbReference type="AlphaFoldDB" id="A0AA40ACY5"/>
<comment type="subcellular location">
    <subcellularLocation>
        <location evidence="1">Membrane</location>
        <topology evidence="1">Multi-pass membrane protein</topology>
    </subcellularLocation>
</comment>
<evidence type="ECO:0000256" key="2">
    <source>
        <dbReference type="ARBA" id="ARBA00022692"/>
    </source>
</evidence>
<name>A0AA40ACY5_9PEZI</name>
<keyword evidence="2 7" id="KW-0812">Transmembrane</keyword>
<dbReference type="Proteomes" id="UP001172101">
    <property type="component" value="Unassembled WGS sequence"/>
</dbReference>
<evidence type="ECO:0000259" key="8">
    <source>
        <dbReference type="Pfam" id="PF20684"/>
    </source>
</evidence>
<feature type="transmembrane region" description="Helical" evidence="7">
    <location>
        <begin position="248"/>
        <end position="269"/>
    </location>
</feature>
<gene>
    <name evidence="9" type="ORF">B0T26DRAFT_677739</name>
</gene>
<feature type="region of interest" description="Disordered" evidence="6">
    <location>
        <begin position="334"/>
        <end position="384"/>
    </location>
</feature>
<dbReference type="GeneID" id="85323409"/>
<feature type="region of interest" description="Disordered" evidence="6">
    <location>
        <begin position="279"/>
        <end position="315"/>
    </location>
</feature>
<keyword evidence="10" id="KW-1185">Reference proteome</keyword>
<comment type="similarity">
    <text evidence="5">Belongs to the SAT4 family.</text>
</comment>
<proteinExistence type="inferred from homology"/>
<dbReference type="InterPro" id="IPR052337">
    <property type="entry name" value="SAT4-like"/>
</dbReference>
<keyword evidence="3 7" id="KW-1133">Transmembrane helix</keyword>
<dbReference type="RefSeq" id="XP_060294721.1">
    <property type="nucleotide sequence ID" value="XM_060440139.1"/>
</dbReference>
<protein>
    <recommendedName>
        <fullName evidence="8">Rhodopsin domain-containing protein</fullName>
    </recommendedName>
</protein>
<feature type="compositionally biased region" description="Polar residues" evidence="6">
    <location>
        <begin position="294"/>
        <end position="305"/>
    </location>
</feature>
<feature type="domain" description="Rhodopsin" evidence="8">
    <location>
        <begin position="34"/>
        <end position="269"/>
    </location>
</feature>
<evidence type="ECO:0000313" key="10">
    <source>
        <dbReference type="Proteomes" id="UP001172101"/>
    </source>
</evidence>
<organism evidence="9 10">
    <name type="scientific">Lasiosphaeria miniovina</name>
    <dbReference type="NCBI Taxonomy" id="1954250"/>
    <lineage>
        <taxon>Eukaryota</taxon>
        <taxon>Fungi</taxon>
        <taxon>Dikarya</taxon>
        <taxon>Ascomycota</taxon>
        <taxon>Pezizomycotina</taxon>
        <taxon>Sordariomycetes</taxon>
        <taxon>Sordariomycetidae</taxon>
        <taxon>Sordariales</taxon>
        <taxon>Lasiosphaeriaceae</taxon>
        <taxon>Lasiosphaeria</taxon>
    </lineage>
</organism>
<dbReference type="PANTHER" id="PTHR33048">
    <property type="entry name" value="PTH11-LIKE INTEGRAL MEMBRANE PROTEIN (AFU_ORTHOLOGUE AFUA_5G11245)"/>
    <property type="match status" value="1"/>
</dbReference>
<evidence type="ECO:0000256" key="4">
    <source>
        <dbReference type="ARBA" id="ARBA00023136"/>
    </source>
</evidence>
<reference evidence="9" key="1">
    <citation type="submission" date="2023-06" db="EMBL/GenBank/DDBJ databases">
        <title>Genome-scale phylogeny and comparative genomics of the fungal order Sordariales.</title>
        <authorList>
            <consortium name="Lawrence Berkeley National Laboratory"/>
            <person name="Hensen N."/>
            <person name="Bonometti L."/>
            <person name="Westerberg I."/>
            <person name="Brannstrom I.O."/>
            <person name="Guillou S."/>
            <person name="Cros-Aarteil S."/>
            <person name="Calhoun S."/>
            <person name="Haridas S."/>
            <person name="Kuo A."/>
            <person name="Mondo S."/>
            <person name="Pangilinan J."/>
            <person name="Riley R."/>
            <person name="LaButti K."/>
            <person name="Andreopoulos B."/>
            <person name="Lipzen A."/>
            <person name="Chen C."/>
            <person name="Yanf M."/>
            <person name="Daum C."/>
            <person name="Ng V."/>
            <person name="Clum A."/>
            <person name="Steindorff A."/>
            <person name="Ohm R."/>
            <person name="Martin F."/>
            <person name="Silar P."/>
            <person name="Natvig D."/>
            <person name="Lalanne C."/>
            <person name="Gautier V."/>
            <person name="Ament-velasquez S.L."/>
            <person name="Kruys A."/>
            <person name="Hutchinson M.I."/>
            <person name="Powell A.J."/>
            <person name="Barry K."/>
            <person name="Miller A.N."/>
            <person name="Grigoriev I.V."/>
            <person name="Debuchy R."/>
            <person name="Gladieux P."/>
            <person name="Thoren M.H."/>
            <person name="Johannesson H."/>
        </authorList>
    </citation>
    <scope>NUCLEOTIDE SEQUENCE</scope>
    <source>
        <strain evidence="9">SMH2392-1A</strain>
    </source>
</reference>
<evidence type="ECO:0000256" key="1">
    <source>
        <dbReference type="ARBA" id="ARBA00004141"/>
    </source>
</evidence>
<evidence type="ECO:0000256" key="6">
    <source>
        <dbReference type="SAM" id="MobiDB-lite"/>
    </source>
</evidence>
<evidence type="ECO:0000256" key="3">
    <source>
        <dbReference type="ARBA" id="ARBA00022989"/>
    </source>
</evidence>
<feature type="transmembrane region" description="Helical" evidence="7">
    <location>
        <begin position="91"/>
        <end position="118"/>
    </location>
</feature>
<dbReference type="GO" id="GO:0016020">
    <property type="term" value="C:membrane"/>
    <property type="evidence" value="ECO:0007669"/>
    <property type="project" value="UniProtKB-SubCell"/>
</dbReference>
<feature type="transmembrane region" description="Helical" evidence="7">
    <location>
        <begin position="18"/>
        <end position="38"/>
    </location>
</feature>
<dbReference type="PANTHER" id="PTHR33048:SF161">
    <property type="entry name" value="INTEGRAL MEMBRANE PROTEIN"/>
    <property type="match status" value="1"/>
</dbReference>
<feature type="compositionally biased region" description="Basic and acidic residues" evidence="6">
    <location>
        <begin position="340"/>
        <end position="351"/>
    </location>
</feature>
<sequence>MALDYVPMDMLPIIKTHLIINAVVTFLAVLVVGLRVASRLSSGAGLWWDDYLILCSLPPGIGMLTIQGLWAPMGAGYDFGPDFPLINFLNILKLLVSYELIFSITISFVKLSVLMFYLRVFVNKGLRTAVKVVMALVISWSLGNILQIFLLCRPFAASYDPFTKGECGSQLASFIAVGAFNIATDLIVLSLPIPTVWSLKTKIRAKLALTAVFLIGLIVTVISIIRIFTLTQLKLETNLTGTMIWPDFLSPLETNLGILCVSLPMLGALRARCMSQRGASKLEPDSEASDRFTEGNSRNKSSQAKNRSKQRAADESYSLEDIYAPDTEIHYQSTVAALPKVDRKTAGRDSDSETALAPVPAALTEEDTDPKGIKVHTKWSISRE</sequence>
<dbReference type="EMBL" id="JAUIRO010000005">
    <property type="protein sequence ID" value="KAK0713398.1"/>
    <property type="molecule type" value="Genomic_DNA"/>
</dbReference>
<accession>A0AA40ACY5</accession>
<evidence type="ECO:0000313" key="9">
    <source>
        <dbReference type="EMBL" id="KAK0713398.1"/>
    </source>
</evidence>
<comment type="caution">
    <text evidence="9">The sequence shown here is derived from an EMBL/GenBank/DDBJ whole genome shotgun (WGS) entry which is preliminary data.</text>
</comment>
<evidence type="ECO:0000256" key="5">
    <source>
        <dbReference type="ARBA" id="ARBA00038359"/>
    </source>
</evidence>
<dbReference type="InterPro" id="IPR049326">
    <property type="entry name" value="Rhodopsin_dom_fungi"/>
</dbReference>
<keyword evidence="4 7" id="KW-0472">Membrane</keyword>
<feature type="transmembrane region" description="Helical" evidence="7">
    <location>
        <begin position="50"/>
        <end position="71"/>
    </location>
</feature>